<keyword evidence="1" id="KW-0808">Transferase</keyword>
<dbReference type="InterPro" id="IPR050832">
    <property type="entry name" value="Bact_Acetyltransf"/>
</dbReference>
<dbReference type="GO" id="GO:0016747">
    <property type="term" value="F:acyltransferase activity, transferring groups other than amino-acyl groups"/>
    <property type="evidence" value="ECO:0007669"/>
    <property type="project" value="InterPro"/>
</dbReference>
<organism evidence="5 6">
    <name type="scientific">Haloferax marisrubri</name>
    <dbReference type="NCBI Taxonomy" id="1544719"/>
    <lineage>
        <taxon>Archaea</taxon>
        <taxon>Methanobacteriati</taxon>
        <taxon>Methanobacteriota</taxon>
        <taxon>Stenosarchaea group</taxon>
        <taxon>Halobacteria</taxon>
        <taxon>Halobacteriales</taxon>
        <taxon>Haloferacaceae</taxon>
        <taxon>Haloferax</taxon>
    </lineage>
</organism>
<evidence type="ECO:0000259" key="4">
    <source>
        <dbReference type="PROSITE" id="PS51186"/>
    </source>
</evidence>
<evidence type="ECO:0000313" key="6">
    <source>
        <dbReference type="Proteomes" id="UP000053621"/>
    </source>
</evidence>
<dbReference type="OrthoDB" id="38613at2157"/>
<evidence type="ECO:0000256" key="3">
    <source>
        <dbReference type="SAM" id="MobiDB-lite"/>
    </source>
</evidence>
<keyword evidence="6" id="KW-1185">Reference proteome</keyword>
<sequence length="188" mass="20391">MRVSSAAFSDLDDLDDLWVELAADQRAFGSHLRADANRTPIREALARHVAADGVLVAREGQENDATGETGRDGGGDRSGAEGVEDAEAGDILGFVMFDIEAGAYEQDATRGMIRNLFVRPAHRDAGVGTRLLTAAEAALEDAGADTVALDVLADNAAARRFYRRHGYRPHRVELEKSMRNDTHSKEDR</sequence>
<dbReference type="PROSITE" id="PS51186">
    <property type="entry name" value="GNAT"/>
    <property type="match status" value="1"/>
</dbReference>
<evidence type="ECO:0000256" key="2">
    <source>
        <dbReference type="ARBA" id="ARBA00023315"/>
    </source>
</evidence>
<gene>
    <name evidence="5" type="ORF">AUR65_004955</name>
</gene>
<dbReference type="AlphaFoldDB" id="A0A2P4NTF8"/>
<dbReference type="SUPFAM" id="SSF55729">
    <property type="entry name" value="Acyl-CoA N-acyltransferases (Nat)"/>
    <property type="match status" value="1"/>
</dbReference>
<dbReference type="InterPro" id="IPR000182">
    <property type="entry name" value="GNAT_dom"/>
</dbReference>
<dbReference type="PANTHER" id="PTHR43877">
    <property type="entry name" value="AMINOALKYLPHOSPHONATE N-ACETYLTRANSFERASE-RELATED-RELATED"/>
    <property type="match status" value="1"/>
</dbReference>
<dbReference type="PANTHER" id="PTHR43877:SF2">
    <property type="entry name" value="AMINOALKYLPHOSPHONATE N-ACETYLTRANSFERASE-RELATED"/>
    <property type="match status" value="1"/>
</dbReference>
<name>A0A2P4NTF8_9EURY</name>
<keyword evidence="2" id="KW-0012">Acyltransferase</keyword>
<feature type="domain" description="N-acetyltransferase" evidence="4">
    <location>
        <begin position="1"/>
        <end position="183"/>
    </location>
</feature>
<feature type="region of interest" description="Disordered" evidence="3">
    <location>
        <begin position="57"/>
        <end position="82"/>
    </location>
</feature>
<dbReference type="EMBL" id="LOPW02000005">
    <property type="protein sequence ID" value="POG56413.1"/>
    <property type="molecule type" value="Genomic_DNA"/>
</dbReference>
<reference evidence="5" key="1">
    <citation type="submission" date="2017-08" db="EMBL/GenBank/DDBJ databases">
        <title>Haloferax marisrubri sp. nov., isolated from the Discovery deep brine-seawater interface in the Red Sea.</title>
        <authorList>
            <person name="Zhang G."/>
            <person name="Stingl U."/>
        </authorList>
    </citation>
    <scope>NUCLEOTIDE SEQUENCE [LARGE SCALE GENOMIC DNA]</scope>
    <source>
        <strain evidence="5">SB3</strain>
    </source>
</reference>
<dbReference type="InterPro" id="IPR016181">
    <property type="entry name" value="Acyl_CoA_acyltransferase"/>
</dbReference>
<dbReference type="RefSeq" id="WP_058568984.1">
    <property type="nucleotide sequence ID" value="NZ_LOPW02000005.1"/>
</dbReference>
<proteinExistence type="predicted"/>
<protein>
    <submittedName>
        <fullName evidence="5">N-acetyltransferase</fullName>
    </submittedName>
</protein>
<evidence type="ECO:0000256" key="1">
    <source>
        <dbReference type="ARBA" id="ARBA00022679"/>
    </source>
</evidence>
<dbReference type="Gene3D" id="3.40.630.30">
    <property type="match status" value="1"/>
</dbReference>
<dbReference type="CDD" id="cd04301">
    <property type="entry name" value="NAT_SF"/>
    <property type="match status" value="1"/>
</dbReference>
<dbReference type="Pfam" id="PF00583">
    <property type="entry name" value="Acetyltransf_1"/>
    <property type="match status" value="1"/>
</dbReference>
<evidence type="ECO:0000313" key="5">
    <source>
        <dbReference type="EMBL" id="POG56413.1"/>
    </source>
</evidence>
<accession>A0A2P4NTF8</accession>
<comment type="caution">
    <text evidence="5">The sequence shown here is derived from an EMBL/GenBank/DDBJ whole genome shotgun (WGS) entry which is preliminary data.</text>
</comment>
<feature type="compositionally biased region" description="Basic and acidic residues" evidence="3">
    <location>
        <begin position="69"/>
        <end position="79"/>
    </location>
</feature>
<dbReference type="Proteomes" id="UP000053621">
    <property type="component" value="Unassembled WGS sequence"/>
</dbReference>